<dbReference type="EMBL" id="MN740041">
    <property type="protein sequence ID" value="QHT85385.1"/>
    <property type="molecule type" value="Genomic_DNA"/>
</dbReference>
<evidence type="ECO:0000259" key="1">
    <source>
        <dbReference type="SMART" id="SM00484"/>
    </source>
</evidence>
<dbReference type="SMART" id="SM00484">
    <property type="entry name" value="XPGI"/>
    <property type="match status" value="1"/>
</dbReference>
<dbReference type="PANTHER" id="PTHR11081">
    <property type="entry name" value="FLAP ENDONUCLEASE FAMILY MEMBER"/>
    <property type="match status" value="1"/>
</dbReference>
<evidence type="ECO:0000259" key="2">
    <source>
        <dbReference type="SMART" id="SM00485"/>
    </source>
</evidence>
<evidence type="ECO:0008006" key="4">
    <source>
        <dbReference type="Google" id="ProtNLM"/>
    </source>
</evidence>
<feature type="domain" description="XPG-I" evidence="1">
    <location>
        <begin position="131"/>
        <end position="200"/>
    </location>
</feature>
<sequence>MGIRYLNSYLTKKCTHGICSILLGTLSHSTVVIDTSIYLYKFKSVDSLVGSMTQLLDLFQAHSIHPIFVFDGKPKTNKKHTLQKRQQQKQIAWDQYQQVRHTETPEVLQALKKTFIRVSQHDVASIKTLMDSRDVRYIQAPHEADEVCARMMHQGHAQYCMSDDMDMFVYGCARVLRQVNLQEGTATLYQLEHMLKALRISLEDFQMICILSGTDYSESTHSIYHYMKWYDQFIKSGKLSFHDWLVHEKSIRGVDRKEFMILSEDFTYLDPLIQQALPSSGSAGSCTAEG</sequence>
<dbReference type="Gene3D" id="3.40.50.1010">
    <property type="entry name" value="5'-nuclease"/>
    <property type="match status" value="1"/>
</dbReference>
<proteinExistence type="predicted"/>
<evidence type="ECO:0000313" key="3">
    <source>
        <dbReference type="EMBL" id="QHT85385.1"/>
    </source>
</evidence>
<dbReference type="SMART" id="SM00485">
    <property type="entry name" value="XPGN"/>
    <property type="match status" value="1"/>
</dbReference>
<dbReference type="GO" id="GO:0004518">
    <property type="term" value="F:nuclease activity"/>
    <property type="evidence" value="ECO:0007669"/>
    <property type="project" value="InterPro"/>
</dbReference>
<dbReference type="InterPro" id="IPR029060">
    <property type="entry name" value="PIN-like_dom_sf"/>
</dbReference>
<protein>
    <recommendedName>
        <fullName evidence="4">XPG N-terminal domain-containing protein</fullName>
    </recommendedName>
</protein>
<dbReference type="InterPro" id="IPR006084">
    <property type="entry name" value="XPG/Rad2"/>
</dbReference>
<dbReference type="InterPro" id="IPR006086">
    <property type="entry name" value="XPG-I_dom"/>
</dbReference>
<feature type="domain" description="XPG N-terminal" evidence="2">
    <location>
        <begin position="1"/>
        <end position="92"/>
    </location>
</feature>
<accession>A0A6C0HZ16</accession>
<dbReference type="Pfam" id="PF00752">
    <property type="entry name" value="XPG_N"/>
    <property type="match status" value="1"/>
</dbReference>
<name>A0A6C0HZ16_9ZZZZ</name>
<reference evidence="3" key="1">
    <citation type="journal article" date="2020" name="Nature">
        <title>Giant virus diversity and host interactions through global metagenomics.</title>
        <authorList>
            <person name="Schulz F."/>
            <person name="Roux S."/>
            <person name="Paez-Espino D."/>
            <person name="Jungbluth S."/>
            <person name="Walsh D.A."/>
            <person name="Denef V.J."/>
            <person name="McMahon K.D."/>
            <person name="Konstantinidis K.T."/>
            <person name="Eloe-Fadrosh E.A."/>
            <person name="Kyrpides N.C."/>
            <person name="Woyke T."/>
        </authorList>
    </citation>
    <scope>NUCLEOTIDE SEQUENCE</scope>
    <source>
        <strain evidence="3">GVMAG-M-3300023184-17</strain>
    </source>
</reference>
<dbReference type="SUPFAM" id="SSF88723">
    <property type="entry name" value="PIN domain-like"/>
    <property type="match status" value="1"/>
</dbReference>
<dbReference type="Pfam" id="PF00867">
    <property type="entry name" value="XPG_I"/>
    <property type="match status" value="1"/>
</dbReference>
<dbReference type="AlphaFoldDB" id="A0A6C0HZ16"/>
<dbReference type="InterPro" id="IPR006085">
    <property type="entry name" value="XPG_DNA_repair_N"/>
</dbReference>
<dbReference type="PRINTS" id="PR00853">
    <property type="entry name" value="XPGRADSUPER"/>
</dbReference>
<organism evidence="3">
    <name type="scientific">viral metagenome</name>
    <dbReference type="NCBI Taxonomy" id="1070528"/>
    <lineage>
        <taxon>unclassified sequences</taxon>
        <taxon>metagenomes</taxon>
        <taxon>organismal metagenomes</taxon>
    </lineage>
</organism>